<keyword evidence="2" id="KW-0813">Transport</keyword>
<dbReference type="SUPFAM" id="SSF50729">
    <property type="entry name" value="PH domain-like"/>
    <property type="match status" value="1"/>
</dbReference>
<dbReference type="FunFam" id="1.10.287.2720:FF:000002">
    <property type="entry name" value="Oxysterol-binding protein"/>
    <property type="match status" value="1"/>
</dbReference>
<feature type="compositionally biased region" description="Basic and acidic residues" evidence="5">
    <location>
        <begin position="283"/>
        <end position="292"/>
    </location>
</feature>
<dbReference type="GO" id="GO:0032541">
    <property type="term" value="C:cortical endoplasmic reticulum"/>
    <property type="evidence" value="ECO:0007669"/>
    <property type="project" value="TreeGrafter"/>
</dbReference>
<proteinExistence type="inferred from homology"/>
<evidence type="ECO:0000256" key="3">
    <source>
        <dbReference type="ARBA" id="ARBA00023055"/>
    </source>
</evidence>
<dbReference type="Proteomes" id="UP000218231">
    <property type="component" value="Unassembled WGS sequence"/>
</dbReference>
<dbReference type="EMBL" id="LIAE01007548">
    <property type="protein sequence ID" value="PAV78644.1"/>
    <property type="molecule type" value="Genomic_DNA"/>
</dbReference>
<feature type="compositionally biased region" description="Basic and acidic residues" evidence="5">
    <location>
        <begin position="64"/>
        <end position="82"/>
    </location>
</feature>
<evidence type="ECO:0000259" key="8">
    <source>
        <dbReference type="PROSITE" id="PS50003"/>
    </source>
</evidence>
<dbReference type="InterPro" id="IPR011993">
    <property type="entry name" value="PH-like_dom_sf"/>
</dbReference>
<dbReference type="Gene3D" id="2.40.160.120">
    <property type="match status" value="1"/>
</dbReference>
<reference evidence="9 10" key="1">
    <citation type="journal article" date="2017" name="Curr. Biol.">
        <title>Genome architecture and evolution of a unichromosomal asexual nematode.</title>
        <authorList>
            <person name="Fradin H."/>
            <person name="Zegar C."/>
            <person name="Gutwein M."/>
            <person name="Lucas J."/>
            <person name="Kovtun M."/>
            <person name="Corcoran D."/>
            <person name="Baugh L.R."/>
            <person name="Kiontke K."/>
            <person name="Gunsalus K."/>
            <person name="Fitch D.H."/>
            <person name="Piano F."/>
        </authorList>
    </citation>
    <scope>NUCLEOTIDE SEQUENCE [LARGE SCALE GENOMIC DNA]</scope>
    <source>
        <strain evidence="9">PF1309</strain>
    </source>
</reference>
<comment type="similarity">
    <text evidence="1">Belongs to the OSBP family.</text>
</comment>
<dbReference type="Gene3D" id="1.10.287.2720">
    <property type="match status" value="1"/>
</dbReference>
<evidence type="ECO:0000256" key="7">
    <source>
        <dbReference type="SAM" id="SignalP"/>
    </source>
</evidence>
<evidence type="ECO:0000313" key="9">
    <source>
        <dbReference type="EMBL" id="PAV78644.1"/>
    </source>
</evidence>
<evidence type="ECO:0000256" key="4">
    <source>
        <dbReference type="ARBA" id="ARBA00023121"/>
    </source>
</evidence>
<dbReference type="InterPro" id="IPR000648">
    <property type="entry name" value="Oxysterol-bd"/>
</dbReference>
<dbReference type="GO" id="GO:0015485">
    <property type="term" value="F:cholesterol binding"/>
    <property type="evidence" value="ECO:0007669"/>
    <property type="project" value="TreeGrafter"/>
</dbReference>
<feature type="transmembrane region" description="Helical" evidence="6">
    <location>
        <begin position="794"/>
        <end position="816"/>
    </location>
</feature>
<protein>
    <recommendedName>
        <fullName evidence="8">PH domain-containing protein</fullName>
    </recommendedName>
</protein>
<evidence type="ECO:0000256" key="2">
    <source>
        <dbReference type="ARBA" id="ARBA00022448"/>
    </source>
</evidence>
<keyword evidence="3" id="KW-0445">Lipid transport</keyword>
<keyword evidence="10" id="KW-1185">Reference proteome</keyword>
<dbReference type="Gene3D" id="2.30.29.30">
    <property type="entry name" value="Pleckstrin-homology domain (PH domain)/Phosphotyrosine-binding domain (PTB)"/>
    <property type="match status" value="1"/>
</dbReference>
<dbReference type="GO" id="GO:0016020">
    <property type="term" value="C:membrane"/>
    <property type="evidence" value="ECO:0007669"/>
    <property type="project" value="TreeGrafter"/>
</dbReference>
<feature type="domain" description="PH" evidence="8">
    <location>
        <begin position="111"/>
        <end position="231"/>
    </location>
</feature>
<keyword evidence="4" id="KW-0446">Lipid-binding</keyword>
<feature type="compositionally biased region" description="Low complexity" evidence="5">
    <location>
        <begin position="246"/>
        <end position="259"/>
    </location>
</feature>
<dbReference type="GO" id="GO:0005829">
    <property type="term" value="C:cytosol"/>
    <property type="evidence" value="ECO:0007669"/>
    <property type="project" value="TreeGrafter"/>
</dbReference>
<feature type="chain" id="PRO_5012923320" description="PH domain-containing protein" evidence="7">
    <location>
        <begin position="23"/>
        <end position="827"/>
    </location>
</feature>
<keyword evidence="6" id="KW-0472">Membrane</keyword>
<dbReference type="PANTHER" id="PTHR10972:SF102">
    <property type="entry name" value="OXYSTEROL-BINDING PROTEIN"/>
    <property type="match status" value="1"/>
</dbReference>
<keyword evidence="7" id="KW-0732">Signal</keyword>
<evidence type="ECO:0000256" key="5">
    <source>
        <dbReference type="SAM" id="MobiDB-lite"/>
    </source>
</evidence>
<dbReference type="OrthoDB" id="10053431at2759"/>
<accession>A0A2A2KXG8</accession>
<dbReference type="GO" id="GO:0006869">
    <property type="term" value="P:lipid transport"/>
    <property type="evidence" value="ECO:0007669"/>
    <property type="project" value="UniProtKB-KW"/>
</dbReference>
<dbReference type="AlphaFoldDB" id="A0A2A2KXG8"/>
<dbReference type="SMART" id="SM00233">
    <property type="entry name" value="PH"/>
    <property type="match status" value="1"/>
</dbReference>
<name>A0A2A2KXG8_9BILA</name>
<dbReference type="FunFam" id="2.30.29.30:FF:000030">
    <property type="entry name" value="Oxysterol-binding protein"/>
    <property type="match status" value="1"/>
</dbReference>
<gene>
    <name evidence="9" type="ORF">WR25_12815</name>
</gene>
<evidence type="ECO:0000313" key="10">
    <source>
        <dbReference type="Proteomes" id="UP000218231"/>
    </source>
</evidence>
<keyword evidence="6" id="KW-0812">Transmembrane</keyword>
<dbReference type="PANTHER" id="PTHR10972">
    <property type="entry name" value="OXYSTEROL-BINDING PROTEIN-RELATED"/>
    <property type="match status" value="1"/>
</dbReference>
<dbReference type="PROSITE" id="PS51257">
    <property type="entry name" value="PROKAR_LIPOPROTEIN"/>
    <property type="match status" value="1"/>
</dbReference>
<keyword evidence="6" id="KW-1133">Transmembrane helix</keyword>
<dbReference type="PROSITE" id="PS50003">
    <property type="entry name" value="PH_DOMAIN"/>
    <property type="match status" value="1"/>
</dbReference>
<feature type="compositionally biased region" description="Basic and acidic residues" evidence="5">
    <location>
        <begin position="266"/>
        <end position="275"/>
    </location>
</feature>
<dbReference type="Gene3D" id="3.30.70.3490">
    <property type="match status" value="1"/>
</dbReference>
<dbReference type="CDD" id="cd13286">
    <property type="entry name" value="PH_OPR5_ORP8"/>
    <property type="match status" value="1"/>
</dbReference>
<dbReference type="InterPro" id="IPR037239">
    <property type="entry name" value="OSBP_sf"/>
</dbReference>
<evidence type="ECO:0000256" key="6">
    <source>
        <dbReference type="SAM" id="Phobius"/>
    </source>
</evidence>
<dbReference type="SUPFAM" id="SSF144000">
    <property type="entry name" value="Oxysterol-binding protein-like"/>
    <property type="match status" value="1"/>
</dbReference>
<organism evidence="9 10">
    <name type="scientific">Diploscapter pachys</name>
    <dbReference type="NCBI Taxonomy" id="2018661"/>
    <lineage>
        <taxon>Eukaryota</taxon>
        <taxon>Metazoa</taxon>
        <taxon>Ecdysozoa</taxon>
        <taxon>Nematoda</taxon>
        <taxon>Chromadorea</taxon>
        <taxon>Rhabditida</taxon>
        <taxon>Rhabditina</taxon>
        <taxon>Rhabditomorpha</taxon>
        <taxon>Rhabditoidea</taxon>
        <taxon>Rhabditidae</taxon>
        <taxon>Diploscapter</taxon>
    </lineage>
</organism>
<feature type="region of interest" description="Disordered" evidence="5">
    <location>
        <begin position="246"/>
        <end position="292"/>
    </location>
</feature>
<sequence length="827" mass="94375">MSRAMRRASLGALSLLSGGACGHHSSKKNSHDASAGHSSHLPANHKDDKPHRRPRLMSSAAAFDETKEQTQSKETPPEEPRKSLKKQKKNYRDEKKKVTAQLVSALQDPTVVVMADWLKIRGVTKKWSKYWCVLKPGLLIIYKTPNAHRGDWIGTVLLNLCELIERPSKKDGFCFKLYHPMDGSIWGNRGPHGQSFGSFTLNPLYTSCLICRAPSDQAGRCWMDALELSFKCTGLLKRTMITLNANNNEDNNTTLNSTTHSQNGMETDKERHGLDEESEDEILDRKDQDEVEAEKHFEEIDAEEANQSDDSDHLIEEKESNWIQSEQEAIVQMASGSQTEEVADEYKSIIWALMKQVRPGMDLSRVVLPTFILEPRSFLEKLADYYYHADLLADAAVEPDPYQRIIKITRFYLSGFYKKPKGIKKPYNPILGETFRCSWKHPDGSTTFYIAEQVSHHPPVSSLFVTNRKAGFNICGTILAKSKFYGNSTSAILAGNLKVTLLNLGETYTVNLPYANCKGIIIGAMTMELGGTVNIECEKTGYSATLEFLLKPMLGGSMNKVKGSIRLGSQELSEINGHWDEQVTIKQIKEGTKTDLWKVTPELIRTRLPRYEINYDDLNSFESRKLWMEVSKAIQNEDQDKATEEKTKLENDQRVRAKSGIEHQQKYFERKNEDEYVYKYAEYRPWDPHNDVKQIECDYVVKTVTKFRAKHKPRKKGISTASEGVSDISSEIDYDEHLASRKRLRQHLSPGRENSNIEKLIDDVKEVGRSTQVVLRSLEFKVDRLQQHMSSLSIYKLLFILGFFTVIHSIVLSYIIRKKVESEMKYQ</sequence>
<dbReference type="STRING" id="2018661.A0A2A2KXG8"/>
<evidence type="ECO:0000256" key="1">
    <source>
        <dbReference type="ARBA" id="ARBA00008842"/>
    </source>
</evidence>
<dbReference type="Pfam" id="PF00169">
    <property type="entry name" value="PH"/>
    <property type="match status" value="1"/>
</dbReference>
<feature type="signal peptide" evidence="7">
    <location>
        <begin position="1"/>
        <end position="22"/>
    </location>
</feature>
<feature type="region of interest" description="Disordered" evidence="5">
    <location>
        <begin position="16"/>
        <end position="94"/>
    </location>
</feature>
<dbReference type="InterPro" id="IPR001849">
    <property type="entry name" value="PH_domain"/>
</dbReference>
<dbReference type="Pfam" id="PF01237">
    <property type="entry name" value="Oxysterol_BP"/>
    <property type="match status" value="1"/>
</dbReference>
<comment type="caution">
    <text evidence="9">The sequence shown here is derived from an EMBL/GenBank/DDBJ whole genome shotgun (WGS) entry which is preliminary data.</text>
</comment>